<dbReference type="InterPro" id="IPR000307">
    <property type="entry name" value="Ribosomal_bS16"/>
</dbReference>
<name>A0A7V3YFB2_9BACT</name>
<proteinExistence type="inferred from homology"/>
<dbReference type="GO" id="GO:0006412">
    <property type="term" value="P:translation"/>
    <property type="evidence" value="ECO:0007669"/>
    <property type="project" value="UniProtKB-UniRule"/>
</dbReference>
<gene>
    <name evidence="3 4" type="primary">rpsP</name>
    <name evidence="4" type="ORF">ENV30_01785</name>
</gene>
<dbReference type="AlphaFoldDB" id="A0A7V3YFB2"/>
<dbReference type="GO" id="GO:0015935">
    <property type="term" value="C:small ribosomal subunit"/>
    <property type="evidence" value="ECO:0007669"/>
    <property type="project" value="TreeGrafter"/>
</dbReference>
<dbReference type="SUPFAM" id="SSF54565">
    <property type="entry name" value="Ribosomal protein S16"/>
    <property type="match status" value="1"/>
</dbReference>
<dbReference type="GO" id="GO:0005737">
    <property type="term" value="C:cytoplasm"/>
    <property type="evidence" value="ECO:0007669"/>
    <property type="project" value="UniProtKB-ARBA"/>
</dbReference>
<evidence type="ECO:0000313" key="4">
    <source>
        <dbReference type="EMBL" id="HGI30034.1"/>
    </source>
</evidence>
<comment type="caution">
    <text evidence="4">The sequence shown here is derived from an EMBL/GenBank/DDBJ whole genome shotgun (WGS) entry which is preliminary data.</text>
</comment>
<dbReference type="InterPro" id="IPR023803">
    <property type="entry name" value="Ribosomal_bS16_dom_sf"/>
</dbReference>
<sequence length="86" mass="9682">MAVRIRLARVGRRHTPQYRIVAIDSREARSGKPLEVLGTYSPLAESPLEAVKWDRIEYWISRGAQVSDKVRAILKKAKKPEGAGVQ</sequence>
<dbReference type="Pfam" id="PF00886">
    <property type="entry name" value="Ribosomal_S16"/>
    <property type="match status" value="1"/>
</dbReference>
<comment type="similarity">
    <text evidence="3">Belongs to the bacterial ribosomal protein bS16 family.</text>
</comment>
<dbReference type="HAMAP" id="MF_00385">
    <property type="entry name" value="Ribosomal_bS16"/>
    <property type="match status" value="1"/>
</dbReference>
<dbReference type="PROSITE" id="PS00732">
    <property type="entry name" value="RIBOSOMAL_S16"/>
    <property type="match status" value="1"/>
</dbReference>
<reference evidence="4" key="1">
    <citation type="journal article" date="2020" name="mSystems">
        <title>Genome- and Community-Level Interaction Insights into Carbon Utilization and Element Cycling Functions of Hydrothermarchaeota in Hydrothermal Sediment.</title>
        <authorList>
            <person name="Zhou Z."/>
            <person name="Liu Y."/>
            <person name="Xu W."/>
            <person name="Pan J."/>
            <person name="Luo Z.H."/>
            <person name="Li M."/>
        </authorList>
    </citation>
    <scope>NUCLEOTIDE SEQUENCE [LARGE SCALE GENOMIC DNA]</scope>
    <source>
        <strain evidence="4">SpSt-747</strain>
    </source>
</reference>
<dbReference type="NCBIfam" id="TIGR00002">
    <property type="entry name" value="S16"/>
    <property type="match status" value="1"/>
</dbReference>
<dbReference type="PANTHER" id="PTHR12919">
    <property type="entry name" value="30S RIBOSOMAL PROTEIN S16"/>
    <property type="match status" value="1"/>
</dbReference>
<evidence type="ECO:0000256" key="3">
    <source>
        <dbReference type="HAMAP-Rule" id="MF_00385"/>
    </source>
</evidence>
<dbReference type="EMBL" id="DTFV01000033">
    <property type="protein sequence ID" value="HGI30034.1"/>
    <property type="molecule type" value="Genomic_DNA"/>
</dbReference>
<accession>A0A7V3YFB2</accession>
<keyword evidence="1 3" id="KW-0689">Ribosomal protein</keyword>
<keyword evidence="2 3" id="KW-0687">Ribonucleoprotein</keyword>
<dbReference type="PANTHER" id="PTHR12919:SF20">
    <property type="entry name" value="SMALL RIBOSOMAL SUBUNIT PROTEIN BS16M"/>
    <property type="match status" value="1"/>
</dbReference>
<evidence type="ECO:0000256" key="2">
    <source>
        <dbReference type="ARBA" id="ARBA00023274"/>
    </source>
</evidence>
<protein>
    <recommendedName>
        <fullName evidence="3">Small ribosomal subunit protein bS16</fullName>
    </recommendedName>
</protein>
<dbReference type="GO" id="GO:0003735">
    <property type="term" value="F:structural constituent of ribosome"/>
    <property type="evidence" value="ECO:0007669"/>
    <property type="project" value="InterPro"/>
</dbReference>
<dbReference type="Gene3D" id="3.30.1320.10">
    <property type="match status" value="1"/>
</dbReference>
<evidence type="ECO:0000256" key="1">
    <source>
        <dbReference type="ARBA" id="ARBA00022980"/>
    </source>
</evidence>
<organism evidence="4">
    <name type="scientific">Candidatus Caldatribacterium californiense</name>
    <dbReference type="NCBI Taxonomy" id="1454726"/>
    <lineage>
        <taxon>Bacteria</taxon>
        <taxon>Pseudomonadati</taxon>
        <taxon>Atribacterota</taxon>
        <taxon>Atribacteria</taxon>
        <taxon>Atribacterales</taxon>
        <taxon>Candidatus Caldatribacteriaceae</taxon>
        <taxon>Candidatus Caldatribacterium</taxon>
    </lineage>
</organism>
<dbReference type="InterPro" id="IPR020592">
    <property type="entry name" value="Ribosomal_bS16_CS"/>
</dbReference>